<feature type="domain" description="CRAL-TRIO" evidence="1">
    <location>
        <begin position="89"/>
        <end position="258"/>
    </location>
</feature>
<name>A0A9Q0N841_9DIPT</name>
<dbReference type="PROSITE" id="PS50191">
    <property type="entry name" value="CRAL_TRIO"/>
    <property type="match status" value="1"/>
</dbReference>
<organism evidence="2 3">
    <name type="scientific">Pseudolycoriella hygida</name>
    <dbReference type="NCBI Taxonomy" id="35572"/>
    <lineage>
        <taxon>Eukaryota</taxon>
        <taxon>Metazoa</taxon>
        <taxon>Ecdysozoa</taxon>
        <taxon>Arthropoda</taxon>
        <taxon>Hexapoda</taxon>
        <taxon>Insecta</taxon>
        <taxon>Pterygota</taxon>
        <taxon>Neoptera</taxon>
        <taxon>Endopterygota</taxon>
        <taxon>Diptera</taxon>
        <taxon>Nematocera</taxon>
        <taxon>Sciaroidea</taxon>
        <taxon>Sciaridae</taxon>
        <taxon>Pseudolycoriella</taxon>
    </lineage>
</organism>
<evidence type="ECO:0000313" key="3">
    <source>
        <dbReference type="Proteomes" id="UP001151699"/>
    </source>
</evidence>
<dbReference type="PANTHER" id="PTHR10174:SF216">
    <property type="entry name" value="CRAL-TRIO DOMAIN-CONTAINING PROTEIN-RELATED"/>
    <property type="match status" value="1"/>
</dbReference>
<dbReference type="InterPro" id="IPR036273">
    <property type="entry name" value="CRAL/TRIO_N_dom_sf"/>
</dbReference>
<dbReference type="Pfam" id="PF00650">
    <property type="entry name" value="CRAL_TRIO"/>
    <property type="match status" value="1"/>
</dbReference>
<dbReference type="Proteomes" id="UP001151699">
    <property type="component" value="Chromosome A"/>
</dbReference>
<dbReference type="AlphaFoldDB" id="A0A9Q0N841"/>
<dbReference type="Gene3D" id="3.40.525.10">
    <property type="entry name" value="CRAL-TRIO lipid binding domain"/>
    <property type="match status" value="1"/>
</dbReference>
<dbReference type="SUPFAM" id="SSF46938">
    <property type="entry name" value="CRAL/TRIO N-terminal domain"/>
    <property type="match status" value="1"/>
</dbReference>
<evidence type="ECO:0000313" key="2">
    <source>
        <dbReference type="EMBL" id="KAJ6645543.1"/>
    </source>
</evidence>
<dbReference type="SMART" id="SM00516">
    <property type="entry name" value="SEC14"/>
    <property type="match status" value="1"/>
</dbReference>
<gene>
    <name evidence="2" type="primary">Ttpal_6</name>
    <name evidence="2" type="ORF">Bhyg_00749</name>
</gene>
<dbReference type="GO" id="GO:1902936">
    <property type="term" value="F:phosphatidylinositol bisphosphate binding"/>
    <property type="evidence" value="ECO:0007669"/>
    <property type="project" value="TreeGrafter"/>
</dbReference>
<dbReference type="OrthoDB" id="6682367at2759"/>
<dbReference type="InterPro" id="IPR001251">
    <property type="entry name" value="CRAL-TRIO_dom"/>
</dbReference>
<comment type="caution">
    <text evidence="2">The sequence shown here is derived from an EMBL/GenBank/DDBJ whole genome shotgun (WGS) entry which is preliminary data.</text>
</comment>
<dbReference type="PANTHER" id="PTHR10174">
    <property type="entry name" value="ALPHA-TOCOPHEROL TRANSFER PROTEIN-RELATED"/>
    <property type="match status" value="1"/>
</dbReference>
<dbReference type="SUPFAM" id="SSF52087">
    <property type="entry name" value="CRAL/TRIO domain"/>
    <property type="match status" value="1"/>
</dbReference>
<dbReference type="PRINTS" id="PR00180">
    <property type="entry name" value="CRETINALDHBP"/>
</dbReference>
<dbReference type="CDD" id="cd00170">
    <property type="entry name" value="SEC14"/>
    <property type="match status" value="1"/>
</dbReference>
<sequence>MSTIAVRPLNKHLKTIALEELNEEPDKIQENLEALKDWLKKSLHIKARTNDQFLITFLRGCKYSLDRSKKKIDMYYTLRTHIPELIKDRDPLDRKTSEIIKFGVGLPLPVTESPGSPRLMLIRPGAFDANKFTIQEVMRVNTMVNDILMIEDDNMVVSGQIGIIDLANVTFAHLVQIQPAFVKKLAMMWQESTPIRQKGFHFINIPRGFEQVFNLLKSFMNDKLKSRLFIHSNLDSMYKVIPRGLMPTEYNGDVGSICSLIESWEKKIHSYRQYFLDESNLYGVDEKKRIGQPKNPSSLFGMEGTFRKLQLD</sequence>
<dbReference type="Gene3D" id="1.20.5.1200">
    <property type="entry name" value="Alpha-tocopherol transfer"/>
    <property type="match status" value="1"/>
</dbReference>
<keyword evidence="3" id="KW-1185">Reference proteome</keyword>
<dbReference type="Gene3D" id="1.10.8.20">
    <property type="entry name" value="N-terminal domain of phosphatidylinositol transfer protein sec14p"/>
    <property type="match status" value="1"/>
</dbReference>
<evidence type="ECO:0000259" key="1">
    <source>
        <dbReference type="PROSITE" id="PS50191"/>
    </source>
</evidence>
<reference evidence="2" key="1">
    <citation type="submission" date="2022-07" db="EMBL/GenBank/DDBJ databases">
        <authorList>
            <person name="Trinca V."/>
            <person name="Uliana J.V.C."/>
            <person name="Torres T.T."/>
            <person name="Ward R.J."/>
            <person name="Monesi N."/>
        </authorList>
    </citation>
    <scope>NUCLEOTIDE SEQUENCE</scope>
    <source>
        <strain evidence="2">HSMRA1968</strain>
        <tissue evidence="2">Whole embryos</tissue>
    </source>
</reference>
<dbReference type="GO" id="GO:0016020">
    <property type="term" value="C:membrane"/>
    <property type="evidence" value="ECO:0007669"/>
    <property type="project" value="TreeGrafter"/>
</dbReference>
<dbReference type="EMBL" id="WJQU01000001">
    <property type="protein sequence ID" value="KAJ6645543.1"/>
    <property type="molecule type" value="Genomic_DNA"/>
</dbReference>
<protein>
    <submittedName>
        <fullName evidence="2">Alpha-tocopherol transfer protein-like</fullName>
    </submittedName>
</protein>
<accession>A0A9Q0N841</accession>
<proteinExistence type="predicted"/>
<dbReference type="InterPro" id="IPR036865">
    <property type="entry name" value="CRAL-TRIO_dom_sf"/>
</dbReference>